<accession>B8AQH1</accession>
<reference evidence="2 3" key="1">
    <citation type="journal article" date="2005" name="PLoS Biol.">
        <title>The genomes of Oryza sativa: a history of duplications.</title>
        <authorList>
            <person name="Yu J."/>
            <person name="Wang J."/>
            <person name="Lin W."/>
            <person name="Li S."/>
            <person name="Li H."/>
            <person name="Zhou J."/>
            <person name="Ni P."/>
            <person name="Dong W."/>
            <person name="Hu S."/>
            <person name="Zeng C."/>
            <person name="Zhang J."/>
            <person name="Zhang Y."/>
            <person name="Li R."/>
            <person name="Xu Z."/>
            <person name="Li S."/>
            <person name="Li X."/>
            <person name="Zheng H."/>
            <person name="Cong L."/>
            <person name="Lin L."/>
            <person name="Yin J."/>
            <person name="Geng J."/>
            <person name="Li G."/>
            <person name="Shi J."/>
            <person name="Liu J."/>
            <person name="Lv H."/>
            <person name="Li J."/>
            <person name="Wang J."/>
            <person name="Deng Y."/>
            <person name="Ran L."/>
            <person name="Shi X."/>
            <person name="Wang X."/>
            <person name="Wu Q."/>
            <person name="Li C."/>
            <person name="Ren X."/>
            <person name="Wang J."/>
            <person name="Wang X."/>
            <person name="Li D."/>
            <person name="Liu D."/>
            <person name="Zhang X."/>
            <person name="Ji Z."/>
            <person name="Zhao W."/>
            <person name="Sun Y."/>
            <person name="Zhang Z."/>
            <person name="Bao J."/>
            <person name="Han Y."/>
            <person name="Dong L."/>
            <person name="Ji J."/>
            <person name="Chen P."/>
            <person name="Wu S."/>
            <person name="Liu J."/>
            <person name="Xiao Y."/>
            <person name="Bu D."/>
            <person name="Tan J."/>
            <person name="Yang L."/>
            <person name="Ye C."/>
            <person name="Zhang J."/>
            <person name="Xu J."/>
            <person name="Zhou Y."/>
            <person name="Yu Y."/>
            <person name="Zhang B."/>
            <person name="Zhuang S."/>
            <person name="Wei H."/>
            <person name="Liu B."/>
            <person name="Lei M."/>
            <person name="Yu H."/>
            <person name="Li Y."/>
            <person name="Xu H."/>
            <person name="Wei S."/>
            <person name="He X."/>
            <person name="Fang L."/>
            <person name="Zhang Z."/>
            <person name="Zhang Y."/>
            <person name="Huang X."/>
            <person name="Su Z."/>
            <person name="Tong W."/>
            <person name="Li J."/>
            <person name="Tong Z."/>
            <person name="Li S."/>
            <person name="Ye J."/>
            <person name="Wang L."/>
            <person name="Fang L."/>
            <person name="Lei T."/>
            <person name="Chen C."/>
            <person name="Chen H."/>
            <person name="Xu Z."/>
            <person name="Li H."/>
            <person name="Huang H."/>
            <person name="Zhang F."/>
            <person name="Xu H."/>
            <person name="Li N."/>
            <person name="Zhao C."/>
            <person name="Li S."/>
            <person name="Dong L."/>
            <person name="Huang Y."/>
            <person name="Li L."/>
            <person name="Xi Y."/>
            <person name="Qi Q."/>
            <person name="Li W."/>
            <person name="Zhang B."/>
            <person name="Hu W."/>
            <person name="Zhang Y."/>
            <person name="Tian X."/>
            <person name="Jiao Y."/>
            <person name="Liang X."/>
            <person name="Jin J."/>
            <person name="Gao L."/>
            <person name="Zheng W."/>
            <person name="Hao B."/>
            <person name="Liu S."/>
            <person name="Wang W."/>
            <person name="Yuan L."/>
            <person name="Cao M."/>
            <person name="McDermott J."/>
            <person name="Samudrala R."/>
            <person name="Wang J."/>
            <person name="Wong G.K."/>
            <person name="Yang H."/>
        </authorList>
    </citation>
    <scope>NUCLEOTIDE SEQUENCE [LARGE SCALE GENOMIC DNA]</scope>
    <source>
        <strain evidence="3">cv. 93-11</strain>
    </source>
</reference>
<feature type="region of interest" description="Disordered" evidence="1">
    <location>
        <begin position="1"/>
        <end position="93"/>
    </location>
</feature>
<dbReference type="HOGENOM" id="CLU_2403525_0_0_1"/>
<proteinExistence type="predicted"/>
<feature type="compositionally biased region" description="Gly residues" evidence="1">
    <location>
        <begin position="58"/>
        <end position="67"/>
    </location>
</feature>
<protein>
    <submittedName>
        <fullName evidence="2">Uncharacterized protein</fullName>
    </submittedName>
</protein>
<dbReference type="AlphaFoldDB" id="B8AQH1"/>
<name>B8AQH1_ORYSI</name>
<dbReference type="Proteomes" id="UP000007015">
    <property type="component" value="Chromosome 3"/>
</dbReference>
<keyword evidence="3" id="KW-1185">Reference proteome</keyword>
<organism evidence="2 3">
    <name type="scientific">Oryza sativa subsp. indica</name>
    <name type="common">Rice</name>
    <dbReference type="NCBI Taxonomy" id="39946"/>
    <lineage>
        <taxon>Eukaryota</taxon>
        <taxon>Viridiplantae</taxon>
        <taxon>Streptophyta</taxon>
        <taxon>Embryophyta</taxon>
        <taxon>Tracheophyta</taxon>
        <taxon>Spermatophyta</taxon>
        <taxon>Magnoliopsida</taxon>
        <taxon>Liliopsida</taxon>
        <taxon>Poales</taxon>
        <taxon>Poaceae</taxon>
        <taxon>BOP clade</taxon>
        <taxon>Oryzoideae</taxon>
        <taxon>Oryzeae</taxon>
        <taxon>Oryzinae</taxon>
        <taxon>Oryza</taxon>
        <taxon>Oryza sativa</taxon>
    </lineage>
</organism>
<gene>
    <name evidence="2" type="ORF">OsI_10472</name>
</gene>
<evidence type="ECO:0000256" key="1">
    <source>
        <dbReference type="SAM" id="MobiDB-lite"/>
    </source>
</evidence>
<evidence type="ECO:0000313" key="2">
    <source>
        <dbReference type="EMBL" id="EEC74734.1"/>
    </source>
</evidence>
<sequence>MSSHTSKTQLRWGKEDKVASGGRDDGAEEEATMREEDGTASDECACPRVRRQAATAGKGRGGRGSGMGEEDRETSSSDRATAGTTSPSPPLSR</sequence>
<dbReference type="Gramene" id="BGIOSGA012087-TA">
    <property type="protein sequence ID" value="BGIOSGA012087-PA"/>
    <property type="gene ID" value="BGIOSGA012087"/>
</dbReference>
<feature type="compositionally biased region" description="Polar residues" evidence="1">
    <location>
        <begin position="77"/>
        <end position="86"/>
    </location>
</feature>
<dbReference type="EMBL" id="CM000128">
    <property type="protein sequence ID" value="EEC74734.1"/>
    <property type="molecule type" value="Genomic_DNA"/>
</dbReference>
<feature type="compositionally biased region" description="Basic and acidic residues" evidence="1">
    <location>
        <begin position="12"/>
        <end position="37"/>
    </location>
</feature>
<evidence type="ECO:0000313" key="3">
    <source>
        <dbReference type="Proteomes" id="UP000007015"/>
    </source>
</evidence>